<evidence type="ECO:0000313" key="3">
    <source>
        <dbReference type="EnsemblPlants" id="PGSC0003DMT400071789"/>
    </source>
</evidence>
<evidence type="ECO:0000313" key="4">
    <source>
        <dbReference type="Proteomes" id="UP000011115"/>
    </source>
</evidence>
<dbReference type="EnsemblPlants" id="PGSC0003DMT400071789">
    <property type="protein sequence ID" value="PGSC0003DMT400071789"/>
    <property type="gene ID" value="PGSC0003DMG400027929"/>
</dbReference>
<accession>M1CPA9</accession>
<organism evidence="3 4">
    <name type="scientific">Solanum tuberosum</name>
    <name type="common">Potato</name>
    <dbReference type="NCBI Taxonomy" id="4113"/>
    <lineage>
        <taxon>Eukaryota</taxon>
        <taxon>Viridiplantae</taxon>
        <taxon>Streptophyta</taxon>
        <taxon>Embryophyta</taxon>
        <taxon>Tracheophyta</taxon>
        <taxon>Spermatophyta</taxon>
        <taxon>Magnoliopsida</taxon>
        <taxon>eudicotyledons</taxon>
        <taxon>Gunneridae</taxon>
        <taxon>Pentapetalae</taxon>
        <taxon>asterids</taxon>
        <taxon>lamiids</taxon>
        <taxon>Solanales</taxon>
        <taxon>Solanaceae</taxon>
        <taxon>Solanoideae</taxon>
        <taxon>Solaneae</taxon>
        <taxon>Solanum</taxon>
    </lineage>
</organism>
<keyword evidence="2" id="KW-0732">Signal</keyword>
<feature type="signal peptide" evidence="2">
    <location>
        <begin position="1"/>
        <end position="37"/>
    </location>
</feature>
<reference evidence="4" key="1">
    <citation type="journal article" date="2011" name="Nature">
        <title>Genome sequence and analysis of the tuber crop potato.</title>
        <authorList>
            <consortium name="The Potato Genome Sequencing Consortium"/>
        </authorList>
    </citation>
    <scope>NUCLEOTIDE SEQUENCE [LARGE SCALE GENOMIC DNA]</scope>
    <source>
        <strain evidence="4">cv. DM1-3 516 R44</strain>
    </source>
</reference>
<reference evidence="3" key="2">
    <citation type="submission" date="2015-06" db="UniProtKB">
        <authorList>
            <consortium name="EnsemblPlants"/>
        </authorList>
    </citation>
    <scope>IDENTIFICATION</scope>
    <source>
        <strain evidence="3">DM1-3 516 R44</strain>
    </source>
</reference>
<sequence>MAVAISLLQPARLRHHQSPHLLFFSLLPLFFSDGGAAAREPAGVGRLRSFFPVDSTSTRQSGQANPSTSSAGESSSGQQRRCSEQ</sequence>
<dbReference type="Gramene" id="PGSC0003DMT400071789">
    <property type="protein sequence ID" value="PGSC0003DMT400071789"/>
    <property type="gene ID" value="PGSC0003DMG400027929"/>
</dbReference>
<evidence type="ECO:0000256" key="2">
    <source>
        <dbReference type="SAM" id="SignalP"/>
    </source>
</evidence>
<feature type="compositionally biased region" description="Low complexity" evidence="1">
    <location>
        <begin position="67"/>
        <end position="76"/>
    </location>
</feature>
<name>M1CPA9_SOLTU</name>
<keyword evidence="4" id="KW-1185">Reference proteome</keyword>
<evidence type="ECO:0008006" key="5">
    <source>
        <dbReference type="Google" id="ProtNLM"/>
    </source>
</evidence>
<dbReference type="AlphaFoldDB" id="M1CPA9"/>
<dbReference type="PaxDb" id="4113-PGSC0003DMT400071789"/>
<feature type="chain" id="PRO_5004012811" description="Secreted protein" evidence="2">
    <location>
        <begin position="38"/>
        <end position="85"/>
    </location>
</feature>
<dbReference type="InParanoid" id="M1CPA9"/>
<evidence type="ECO:0000256" key="1">
    <source>
        <dbReference type="SAM" id="MobiDB-lite"/>
    </source>
</evidence>
<dbReference type="HOGENOM" id="CLU_2517030_0_0_1"/>
<feature type="compositionally biased region" description="Polar residues" evidence="1">
    <location>
        <begin position="54"/>
        <end position="66"/>
    </location>
</feature>
<dbReference type="Proteomes" id="UP000011115">
    <property type="component" value="Unassembled WGS sequence"/>
</dbReference>
<proteinExistence type="predicted"/>
<protein>
    <recommendedName>
        <fullName evidence="5">Secreted protein</fullName>
    </recommendedName>
</protein>
<feature type="region of interest" description="Disordered" evidence="1">
    <location>
        <begin position="52"/>
        <end position="85"/>
    </location>
</feature>